<dbReference type="AlphaFoldDB" id="A0A382VNY1"/>
<gene>
    <name evidence="1" type="ORF">METZ01_LOCUS400944</name>
</gene>
<dbReference type="EMBL" id="UINC01153390">
    <property type="protein sequence ID" value="SVD48090.1"/>
    <property type="molecule type" value="Genomic_DNA"/>
</dbReference>
<protein>
    <submittedName>
        <fullName evidence="1">Uncharacterized protein</fullName>
    </submittedName>
</protein>
<feature type="non-terminal residue" evidence="1">
    <location>
        <position position="276"/>
    </location>
</feature>
<reference evidence="1" key="1">
    <citation type="submission" date="2018-05" db="EMBL/GenBank/DDBJ databases">
        <authorList>
            <person name="Lanie J.A."/>
            <person name="Ng W.-L."/>
            <person name="Kazmierczak K.M."/>
            <person name="Andrzejewski T.M."/>
            <person name="Davidsen T.M."/>
            <person name="Wayne K.J."/>
            <person name="Tettelin H."/>
            <person name="Glass J.I."/>
            <person name="Rusch D."/>
            <person name="Podicherti R."/>
            <person name="Tsui H.-C.T."/>
            <person name="Winkler M.E."/>
        </authorList>
    </citation>
    <scope>NUCLEOTIDE SEQUENCE</scope>
</reference>
<accession>A0A382VNY1</accession>
<sequence length="276" mass="27750">MAACNYNADATVDDGSCDYGTMCWDGSYECDASDCSDDPGGWDGDACSMPDFSLHVTSGGSILYNSSSSIAGFQFNVDGASVLSASGGEAEAADFMISSSAMTVLGFSLTGTTIDGCGTMIELELDGEATGLSDFIVSDTDGEALPFEYFDGSGGGGDPYCGDGECNGDEDNASCPEDCEAGGGDWDGDACSMPTNTVHLTSGGAVYFNTDTPLAGFQMDIDGDATILSASGGEAEAAEFMISSGGNTVLGFSLTGATIDGCGTLVELELDGEATG</sequence>
<proteinExistence type="predicted"/>
<name>A0A382VNY1_9ZZZZ</name>
<evidence type="ECO:0000313" key="1">
    <source>
        <dbReference type="EMBL" id="SVD48090.1"/>
    </source>
</evidence>
<organism evidence="1">
    <name type="scientific">marine metagenome</name>
    <dbReference type="NCBI Taxonomy" id="408172"/>
    <lineage>
        <taxon>unclassified sequences</taxon>
        <taxon>metagenomes</taxon>
        <taxon>ecological metagenomes</taxon>
    </lineage>
</organism>